<dbReference type="PANTHER" id="PTHR21531:SF0">
    <property type="entry name" value="PROTEIN LTV1 HOMOLOG"/>
    <property type="match status" value="1"/>
</dbReference>
<dbReference type="AlphaFoldDB" id="A0A6F9DKR0"/>
<dbReference type="InterPro" id="IPR007307">
    <property type="entry name" value="Ltv1"/>
</dbReference>
<evidence type="ECO:0000256" key="3">
    <source>
        <dbReference type="SAM" id="MobiDB-lite"/>
    </source>
</evidence>
<feature type="region of interest" description="Disordered" evidence="3">
    <location>
        <begin position="43"/>
        <end position="66"/>
    </location>
</feature>
<dbReference type="GO" id="GO:0042274">
    <property type="term" value="P:ribosomal small subunit biogenesis"/>
    <property type="evidence" value="ECO:0007669"/>
    <property type="project" value="InterPro"/>
</dbReference>
<protein>
    <recommendedName>
        <fullName evidence="2">Protein LTV1 homolog</fullName>
    </recommendedName>
</protein>
<evidence type="ECO:0000256" key="2">
    <source>
        <dbReference type="ARBA" id="ARBA00021561"/>
    </source>
</evidence>
<dbReference type="GO" id="GO:0030688">
    <property type="term" value="C:preribosome, small subunit precursor"/>
    <property type="evidence" value="ECO:0007669"/>
    <property type="project" value="TreeGrafter"/>
</dbReference>
<proteinExistence type="evidence at transcript level"/>
<comment type="similarity">
    <text evidence="1">Belongs to the LTV1 family.</text>
</comment>
<name>A0A6F9DKR0_9ASCI</name>
<reference evidence="4" key="1">
    <citation type="submission" date="2020-04" db="EMBL/GenBank/DDBJ databases">
        <authorList>
            <person name="Neveu A P."/>
        </authorList>
    </citation>
    <scope>NUCLEOTIDE SEQUENCE</scope>
    <source>
        <tissue evidence="4">Whole embryo</tissue>
    </source>
</reference>
<dbReference type="PANTHER" id="PTHR21531">
    <property type="entry name" value="LOW-TEMPERATURE VIABILITY PROTEIN LTV1-RELATED"/>
    <property type="match status" value="1"/>
</dbReference>
<feature type="region of interest" description="Disordered" evidence="3">
    <location>
        <begin position="393"/>
        <end position="435"/>
    </location>
</feature>
<evidence type="ECO:0000313" key="4">
    <source>
        <dbReference type="EMBL" id="CAB3263568.1"/>
    </source>
</evidence>
<dbReference type="EMBL" id="LR787706">
    <property type="protein sequence ID" value="CAB3263568.1"/>
    <property type="molecule type" value="mRNA"/>
</dbReference>
<organism evidence="4">
    <name type="scientific">Phallusia mammillata</name>
    <dbReference type="NCBI Taxonomy" id="59560"/>
    <lineage>
        <taxon>Eukaryota</taxon>
        <taxon>Metazoa</taxon>
        <taxon>Chordata</taxon>
        <taxon>Tunicata</taxon>
        <taxon>Ascidiacea</taxon>
        <taxon>Phlebobranchia</taxon>
        <taxon>Ascidiidae</taxon>
        <taxon>Phallusia</taxon>
    </lineage>
</organism>
<accession>A0A6F9DKR0</accession>
<dbReference type="Pfam" id="PF04180">
    <property type="entry name" value="LTV"/>
    <property type="match status" value="2"/>
</dbReference>
<sequence length="455" mass="52348">MPRRSKKPFIDKKKSVTFQLVHRSQKDPLAADEDAPQRVLVQLDGKTSDSSANETPNDREKRWSSQHVYGIDFDDDYDYMQHLRESSKQDTTILVPKDQRVNLQPVPEDGFEELTEITKDDETVFRLPSVVFGSKTEEEVGMLHRAIPPKGPQPSWDPDIVAGLEEDFNYSDPENILDDDFMVQASQPIKGSPCIESDDEISSDFETISSNDDESYFSEEETKTRFTSYSMTSSVMRRNDNLSHLDDRFEKFYETYDDDCIGDLCQVDIDGVIPVDDVSQKAEIKLLLGIKEERESDGELDKEKCLNYAPINSDDEVMETIVKEEPREKWDCESILSTYSTLYNHPRLITEPTKKIKISDKTGMPVVPKQRLNRKQLKALDIAFEEAPSPIITNNTRKKDETKEEKSARKRAVKEARKERRQEKKATKKAFQAEKTRQNKEILNIQQNLTGVKIS</sequence>
<dbReference type="GO" id="GO:0005634">
    <property type="term" value="C:nucleus"/>
    <property type="evidence" value="ECO:0007669"/>
    <property type="project" value="TreeGrafter"/>
</dbReference>
<evidence type="ECO:0000256" key="1">
    <source>
        <dbReference type="ARBA" id="ARBA00009078"/>
    </source>
</evidence>
<dbReference type="GO" id="GO:0005829">
    <property type="term" value="C:cytosol"/>
    <property type="evidence" value="ECO:0007669"/>
    <property type="project" value="TreeGrafter"/>
</dbReference>
<gene>
    <name evidence="4" type="primary">Ltv1</name>
</gene>
<feature type="compositionally biased region" description="Basic and acidic residues" evidence="3">
    <location>
        <begin position="397"/>
        <end position="435"/>
    </location>
</feature>
<dbReference type="GO" id="GO:0000056">
    <property type="term" value="P:ribosomal small subunit export from nucleus"/>
    <property type="evidence" value="ECO:0007669"/>
    <property type="project" value="TreeGrafter"/>
</dbReference>